<dbReference type="KEGG" id="csl:COCSUDRAFT_39464"/>
<protein>
    <recommendedName>
        <fullName evidence="2">DUF4042 domain-containing protein</fullName>
    </recommendedName>
</protein>
<feature type="domain" description="DUF4042" evidence="2">
    <location>
        <begin position="47"/>
        <end position="167"/>
    </location>
</feature>
<evidence type="ECO:0000313" key="3">
    <source>
        <dbReference type="EMBL" id="EIE26348.1"/>
    </source>
</evidence>
<keyword evidence="4" id="KW-1185">Reference proteome</keyword>
<dbReference type="Gene3D" id="1.25.10.10">
    <property type="entry name" value="Leucine-rich Repeat Variant"/>
    <property type="match status" value="2"/>
</dbReference>
<dbReference type="Proteomes" id="UP000007264">
    <property type="component" value="Unassembled WGS sequence"/>
</dbReference>
<dbReference type="AlphaFoldDB" id="I0Z6S9"/>
<dbReference type="InterPro" id="IPR052107">
    <property type="entry name" value="HEAT6"/>
</dbReference>
<gene>
    <name evidence="3" type="ORF">COCSUDRAFT_39464</name>
</gene>
<feature type="region of interest" description="Disordered" evidence="1">
    <location>
        <begin position="551"/>
        <end position="572"/>
    </location>
</feature>
<dbReference type="InterPro" id="IPR016024">
    <property type="entry name" value="ARM-type_fold"/>
</dbReference>
<dbReference type="Pfam" id="PF13251">
    <property type="entry name" value="DUF4042"/>
    <property type="match status" value="1"/>
</dbReference>
<accession>I0Z6S9</accession>
<comment type="caution">
    <text evidence="3">The sequence shown here is derived from an EMBL/GenBank/DDBJ whole genome shotgun (WGS) entry which is preliminary data.</text>
</comment>
<dbReference type="RefSeq" id="XP_005650892.1">
    <property type="nucleotide sequence ID" value="XM_005650835.1"/>
</dbReference>
<dbReference type="PANTHER" id="PTHR13366">
    <property type="entry name" value="MALARIA ANTIGEN-RELATED"/>
    <property type="match status" value="1"/>
</dbReference>
<dbReference type="GeneID" id="17044358"/>
<organism evidence="3 4">
    <name type="scientific">Coccomyxa subellipsoidea (strain C-169)</name>
    <name type="common">Green microalga</name>
    <dbReference type="NCBI Taxonomy" id="574566"/>
    <lineage>
        <taxon>Eukaryota</taxon>
        <taxon>Viridiplantae</taxon>
        <taxon>Chlorophyta</taxon>
        <taxon>core chlorophytes</taxon>
        <taxon>Trebouxiophyceae</taxon>
        <taxon>Trebouxiophyceae incertae sedis</taxon>
        <taxon>Coccomyxaceae</taxon>
        <taxon>Coccomyxa</taxon>
        <taxon>Coccomyxa subellipsoidea</taxon>
    </lineage>
</organism>
<evidence type="ECO:0000256" key="1">
    <source>
        <dbReference type="SAM" id="MobiDB-lite"/>
    </source>
</evidence>
<dbReference type="SUPFAM" id="SSF48371">
    <property type="entry name" value="ARM repeat"/>
    <property type="match status" value="1"/>
</dbReference>
<dbReference type="OrthoDB" id="541689at2759"/>
<reference evidence="3 4" key="1">
    <citation type="journal article" date="2012" name="Genome Biol.">
        <title>The genome of the polar eukaryotic microalga coccomyxa subellipsoidea reveals traits of cold adaptation.</title>
        <authorList>
            <person name="Blanc G."/>
            <person name="Agarkova I."/>
            <person name="Grimwood J."/>
            <person name="Kuo A."/>
            <person name="Brueggeman A."/>
            <person name="Dunigan D."/>
            <person name="Gurnon J."/>
            <person name="Ladunga I."/>
            <person name="Lindquist E."/>
            <person name="Lucas S."/>
            <person name="Pangilinan J."/>
            <person name="Proschold T."/>
            <person name="Salamov A."/>
            <person name="Schmutz J."/>
            <person name="Weeks D."/>
            <person name="Yamada T."/>
            <person name="Claverie J.M."/>
            <person name="Grigoriev I."/>
            <person name="Van Etten J."/>
            <person name="Lomsadze A."/>
            <person name="Borodovsky M."/>
        </authorList>
    </citation>
    <scope>NUCLEOTIDE SEQUENCE [LARGE SCALE GENOMIC DNA]</scope>
    <source>
        <strain evidence="3 4">C-169</strain>
    </source>
</reference>
<dbReference type="PANTHER" id="PTHR13366:SF0">
    <property type="entry name" value="HEAT REPEAT-CONTAINING PROTEIN 6"/>
    <property type="match status" value="1"/>
</dbReference>
<dbReference type="eggNOG" id="KOG4535">
    <property type="taxonomic scope" value="Eukaryota"/>
</dbReference>
<dbReference type="InterPro" id="IPR011989">
    <property type="entry name" value="ARM-like"/>
</dbReference>
<dbReference type="InterPro" id="IPR025283">
    <property type="entry name" value="DUF4042"/>
</dbReference>
<dbReference type="EMBL" id="AGSI01000002">
    <property type="protein sequence ID" value="EIE26348.1"/>
    <property type="molecule type" value="Genomic_DNA"/>
</dbReference>
<evidence type="ECO:0000313" key="4">
    <source>
        <dbReference type="Proteomes" id="UP000007264"/>
    </source>
</evidence>
<proteinExistence type="predicted"/>
<sequence length="605" mass="63260">MRQPLQNDQPDSLREMVKFLSLHAPKVSEVECVALVAALLHASKTKALAKVDCKALHPFWVVLLPVHTPLARRPDSLTLMDAIVNDPAPKVRAAAAATLAALLEGAPQRAYLGIAECRSSANQPVRGFTTLSATLGKLALSLHDGLLQDAASEAHPAALTAVLRALHDVHRCSARLQKGSRRAVEEAAAAQAAALSCIAAALNANASRGHLSELLLPGHSASADDAQPQGFGPRLADDLLQLCAGVSSAVKAEALSALQALAMGHRGLLKDHWDSLKSVMVSSLESGGEERCALNALRLLGSYLKGEEHNVPAVRAAALTALASLDETARAALSSSQLQRLWGWLFDSAEIECNTAVRNAALKTAGTLAQLRCSLEYPGAAAMLGIFDAGLQDRWPTLSVQIAAAWALANLADTVTQSPTPAPELCSSIAHAALGAANAGDKMSSGQPPDWFVRGLGCLHEALASGNGKVQWNACYAIGALLRSAAAAAAADACGGLQPLLAQLLDVLQHGANFKTRMHAAAALCAVKDGRLILQLQPDVVSRLKSALQGLDGSHDQGAESPGPPGQADWPVLGQESLQNLQSLYPLKEQLHATLQHIEELLKST</sequence>
<name>I0Z6S9_COCSC</name>
<evidence type="ECO:0000259" key="2">
    <source>
        <dbReference type="Pfam" id="PF13251"/>
    </source>
</evidence>